<gene>
    <name evidence="1" type="ORF">HNP33_001218</name>
</gene>
<dbReference type="RefSeq" id="WP_325064913.1">
    <property type="nucleotide sequence ID" value="NZ_JACHKZ010000005.1"/>
</dbReference>
<keyword evidence="2" id="KW-1185">Reference proteome</keyword>
<dbReference type="InterPro" id="IPR046137">
    <property type="entry name" value="DUF6139"/>
</dbReference>
<organism evidence="1 2">
    <name type="scientific">Comamonas odontotermitis</name>
    <dbReference type="NCBI Taxonomy" id="379895"/>
    <lineage>
        <taxon>Bacteria</taxon>
        <taxon>Pseudomonadati</taxon>
        <taxon>Pseudomonadota</taxon>
        <taxon>Betaproteobacteria</taxon>
        <taxon>Burkholderiales</taxon>
        <taxon>Comamonadaceae</taxon>
        <taxon>Comamonas</taxon>
    </lineage>
</organism>
<dbReference type="Pfam" id="PF19636">
    <property type="entry name" value="DUF6139"/>
    <property type="match status" value="1"/>
</dbReference>
<name>A0ABR6RDE6_9BURK</name>
<comment type="caution">
    <text evidence="1">The sequence shown here is derived from an EMBL/GenBank/DDBJ whole genome shotgun (WGS) entry which is preliminary data.</text>
</comment>
<sequence>MDVFRRSEADGKFSHLAVPHGRVLPGEVTNYDWHDEARDVELDESVASWPQYGIEEPGRQLKEKGYAITAVAEMTDGDEA</sequence>
<reference evidence="1 2" key="1">
    <citation type="submission" date="2020-08" db="EMBL/GenBank/DDBJ databases">
        <title>Functional genomics of gut bacteria from endangered species of beetles.</title>
        <authorList>
            <person name="Carlos-Shanley C."/>
        </authorList>
    </citation>
    <scope>NUCLEOTIDE SEQUENCE [LARGE SCALE GENOMIC DNA]</scope>
    <source>
        <strain evidence="1 2">S00124</strain>
    </source>
</reference>
<proteinExistence type="predicted"/>
<evidence type="ECO:0000313" key="2">
    <source>
        <dbReference type="Proteomes" id="UP000562492"/>
    </source>
</evidence>
<dbReference type="Proteomes" id="UP000562492">
    <property type="component" value="Unassembled WGS sequence"/>
</dbReference>
<accession>A0ABR6RDE6</accession>
<dbReference type="EMBL" id="JACHKZ010000005">
    <property type="protein sequence ID" value="MBB6577167.1"/>
    <property type="molecule type" value="Genomic_DNA"/>
</dbReference>
<protein>
    <submittedName>
        <fullName evidence="1">Uncharacterized protein</fullName>
    </submittedName>
</protein>
<evidence type="ECO:0000313" key="1">
    <source>
        <dbReference type="EMBL" id="MBB6577167.1"/>
    </source>
</evidence>